<evidence type="ECO:0000313" key="3">
    <source>
        <dbReference type="EMBL" id="QNH54811.1"/>
    </source>
</evidence>
<dbReference type="AlphaFoldDB" id="A0A7G7VL18"/>
<proteinExistence type="predicted"/>
<dbReference type="EMBL" id="CP060204">
    <property type="protein sequence ID" value="QNH54811.1"/>
    <property type="molecule type" value="Genomic_DNA"/>
</dbReference>
<dbReference type="Pfam" id="PF00563">
    <property type="entry name" value="EAL"/>
    <property type="match status" value="1"/>
</dbReference>
<evidence type="ECO:0000259" key="2">
    <source>
        <dbReference type="PROSITE" id="PS50887"/>
    </source>
</evidence>
<gene>
    <name evidence="3" type="ORF">H1B31_02305</name>
</gene>
<protein>
    <submittedName>
        <fullName evidence="3">Bifunctional diguanylate cyclase/phosphodiesterase</fullName>
    </submittedName>
</protein>
<dbReference type="PANTHER" id="PTHR33121:SF70">
    <property type="entry name" value="SIGNALING PROTEIN YKOW"/>
    <property type="match status" value="1"/>
</dbReference>
<dbReference type="InterPro" id="IPR000160">
    <property type="entry name" value="GGDEF_dom"/>
</dbReference>
<dbReference type="PROSITE" id="PS50883">
    <property type="entry name" value="EAL"/>
    <property type="match status" value="1"/>
</dbReference>
<keyword evidence="4" id="KW-1185">Reference proteome</keyword>
<evidence type="ECO:0000259" key="1">
    <source>
        <dbReference type="PROSITE" id="PS50883"/>
    </source>
</evidence>
<dbReference type="KEGG" id="stim:H1B31_02305"/>
<dbReference type="GO" id="GO:0071111">
    <property type="term" value="F:cyclic-guanylate-specific phosphodiesterase activity"/>
    <property type="evidence" value="ECO:0007669"/>
    <property type="project" value="InterPro"/>
</dbReference>
<organism evidence="3 4">
    <name type="scientific">Selenomonas timonae</name>
    <dbReference type="NCBI Taxonomy" id="2754044"/>
    <lineage>
        <taxon>Bacteria</taxon>
        <taxon>Bacillati</taxon>
        <taxon>Bacillota</taxon>
        <taxon>Negativicutes</taxon>
        <taxon>Selenomonadales</taxon>
        <taxon>Selenomonadaceae</taxon>
        <taxon>Selenomonas</taxon>
    </lineage>
</organism>
<dbReference type="RefSeq" id="WP_185980744.1">
    <property type="nucleotide sequence ID" value="NZ_CP060204.1"/>
</dbReference>
<dbReference type="InterPro" id="IPR029787">
    <property type="entry name" value="Nucleotide_cyclase"/>
</dbReference>
<dbReference type="CDD" id="cd01948">
    <property type="entry name" value="EAL"/>
    <property type="match status" value="1"/>
</dbReference>
<sequence length="725" mass="83770">MVTDGNGGLSLLEQYGERDLCQVTGLLNMMQFMRHASAHLQDVLADPLTFMYFDIENFKSFNQRYGFQQGNRLLRYVADLLRETFEGNLVARFNDDHFAVATHSENPADCIQFIHERIRVYDLGLPMEVKAGIYHPPEDVTDVALIMDRAKIACNSIKNTYDLTWAEFDPAMEEEINFRSHIIRSFQEAMIEGYIEVFYQPEIRTMTREICGFEALARWRDPVHGMISPGVFVPVLEDAHLSPQLDLYIIERVCQDISRIRRELPSWELLRVSVNLSRADFRLMDMVQAVEDVRLRYDIARSLLNVEVTEGAQSDDEKFLQGEIARFRAAGYEVWMDDFGSGYSSLNNVKDYVFDVLKIDMNFLRSFDTNPKSAIVIRSIVNMAKELGLHTLAEGVETEAQFEFLREIGCEKVQGYLFSPPMPLDKAIAYCHGETAQVKVEPLRLGSYYAEIGAINVLSSEAIERRGSPEIGDALSLAVLEEEGGEIRYLYQSRMFKMFLQNIELDQDSVHTPHYERRKRQNERMIARMMEEADRTGREVYTDFITRNSFNSVRLRLVTRDVDDTRAVFLMATVNISRFSPEAGSMQEALNQIVALYDRVDLFDLGSRKLTQLYRDVYEPNYTQEYGHFEELVAHYAEEKILPAEQKLFKKFYSEKHLRAVLEDKAGREEVAVLFYKRMPDDGRMLRLHHLVPFRLEQRDYVISCVQAINENIITAVTAALAEDT</sequence>
<dbReference type="InterPro" id="IPR050706">
    <property type="entry name" value="Cyclic-di-GMP_PDE-like"/>
</dbReference>
<dbReference type="CDD" id="cd01949">
    <property type="entry name" value="GGDEF"/>
    <property type="match status" value="1"/>
</dbReference>
<dbReference type="Pfam" id="PF00990">
    <property type="entry name" value="GGDEF"/>
    <property type="match status" value="1"/>
</dbReference>
<feature type="domain" description="EAL" evidence="1">
    <location>
        <begin position="179"/>
        <end position="435"/>
    </location>
</feature>
<dbReference type="InterPro" id="IPR035919">
    <property type="entry name" value="EAL_sf"/>
</dbReference>
<dbReference type="SUPFAM" id="SSF55073">
    <property type="entry name" value="Nucleotide cyclase"/>
    <property type="match status" value="1"/>
</dbReference>
<evidence type="ECO:0000313" key="4">
    <source>
        <dbReference type="Proteomes" id="UP000515480"/>
    </source>
</evidence>
<dbReference type="Gene3D" id="3.30.70.270">
    <property type="match status" value="1"/>
</dbReference>
<dbReference type="SMART" id="SM00052">
    <property type="entry name" value="EAL"/>
    <property type="match status" value="1"/>
</dbReference>
<dbReference type="InterPro" id="IPR001633">
    <property type="entry name" value="EAL_dom"/>
</dbReference>
<dbReference type="Gene3D" id="3.20.20.450">
    <property type="entry name" value="EAL domain"/>
    <property type="match status" value="1"/>
</dbReference>
<dbReference type="SUPFAM" id="SSF141868">
    <property type="entry name" value="EAL domain-like"/>
    <property type="match status" value="1"/>
</dbReference>
<feature type="domain" description="GGDEF" evidence="2">
    <location>
        <begin position="46"/>
        <end position="170"/>
    </location>
</feature>
<name>A0A7G7VL18_9FIRM</name>
<dbReference type="NCBIfam" id="TIGR00254">
    <property type="entry name" value="GGDEF"/>
    <property type="match status" value="1"/>
</dbReference>
<dbReference type="InterPro" id="IPR043128">
    <property type="entry name" value="Rev_trsase/Diguanyl_cyclase"/>
</dbReference>
<reference evidence="3 4" key="1">
    <citation type="submission" date="2020-07" db="EMBL/GenBank/DDBJ databases">
        <title>Complete genome and description of Selenomonas timonensis sp. nov., a new bacterium isolated from a gingivitis subject.</title>
        <authorList>
            <person name="Antezack A."/>
        </authorList>
    </citation>
    <scope>NUCLEOTIDE SEQUENCE [LARGE SCALE GENOMIC DNA]</scope>
    <source>
        <strain evidence="3 4">Marseille-Q3039</strain>
    </source>
</reference>
<dbReference type="PANTHER" id="PTHR33121">
    <property type="entry name" value="CYCLIC DI-GMP PHOSPHODIESTERASE PDEF"/>
    <property type="match status" value="1"/>
</dbReference>
<accession>A0A7G7VL18</accession>
<dbReference type="Proteomes" id="UP000515480">
    <property type="component" value="Chromosome"/>
</dbReference>
<dbReference type="SMART" id="SM00267">
    <property type="entry name" value="GGDEF"/>
    <property type="match status" value="1"/>
</dbReference>
<dbReference type="PROSITE" id="PS50887">
    <property type="entry name" value="GGDEF"/>
    <property type="match status" value="1"/>
</dbReference>